<keyword evidence="9" id="KW-0406">Ion transport</keyword>
<evidence type="ECO:0000256" key="13">
    <source>
        <dbReference type="SAM" id="Phobius"/>
    </source>
</evidence>
<dbReference type="GO" id="GO:0034702">
    <property type="term" value="C:monoatomic ion channel complex"/>
    <property type="evidence" value="ECO:0007669"/>
    <property type="project" value="UniProtKB-KW"/>
</dbReference>
<accession>A0ABD2Q044</accession>
<dbReference type="SUPFAM" id="SSF81324">
    <property type="entry name" value="Voltage-gated potassium channels"/>
    <property type="match status" value="1"/>
</dbReference>
<dbReference type="AlphaFoldDB" id="A0ABD2Q044"/>
<organism evidence="15 16">
    <name type="scientific">Cichlidogyrus casuarinus</name>
    <dbReference type="NCBI Taxonomy" id="1844966"/>
    <lineage>
        <taxon>Eukaryota</taxon>
        <taxon>Metazoa</taxon>
        <taxon>Spiralia</taxon>
        <taxon>Lophotrochozoa</taxon>
        <taxon>Platyhelminthes</taxon>
        <taxon>Monogenea</taxon>
        <taxon>Monopisthocotylea</taxon>
        <taxon>Dactylogyridea</taxon>
        <taxon>Ancyrocephalidae</taxon>
        <taxon>Cichlidogyrus</taxon>
    </lineage>
</organism>
<evidence type="ECO:0000256" key="2">
    <source>
        <dbReference type="ARBA" id="ARBA00022448"/>
    </source>
</evidence>
<feature type="domain" description="Ion transport" evidence="14">
    <location>
        <begin position="151"/>
        <end position="354"/>
    </location>
</feature>
<dbReference type="Pfam" id="PF00520">
    <property type="entry name" value="Ion_trans"/>
    <property type="match status" value="1"/>
</dbReference>
<comment type="subcellular location">
    <subcellularLocation>
        <location evidence="1">Membrane</location>
        <topology evidence="1">Multi-pass membrane protein</topology>
    </subcellularLocation>
</comment>
<dbReference type="PRINTS" id="PR00169">
    <property type="entry name" value="KCHANNEL"/>
</dbReference>
<evidence type="ECO:0000256" key="5">
    <source>
        <dbReference type="ARBA" id="ARBA00022826"/>
    </source>
</evidence>
<dbReference type="PANTHER" id="PTHR11537:SF252">
    <property type="entry name" value="POTASSIUM VOLTAGE-GATED CHANNEL PROTEIN SHAW"/>
    <property type="match status" value="1"/>
</dbReference>
<reference evidence="15 16" key="1">
    <citation type="submission" date="2024-11" db="EMBL/GenBank/DDBJ databases">
        <title>Adaptive evolution of stress response genes in parasites aligns with host niche diversity.</title>
        <authorList>
            <person name="Hahn C."/>
            <person name="Resl P."/>
        </authorList>
    </citation>
    <scope>NUCLEOTIDE SEQUENCE [LARGE SCALE GENOMIC DNA]</scope>
    <source>
        <strain evidence="15">EGGRZ-B1_66</strain>
        <tissue evidence="15">Body</tissue>
    </source>
</reference>
<evidence type="ECO:0000256" key="8">
    <source>
        <dbReference type="ARBA" id="ARBA00022989"/>
    </source>
</evidence>
<dbReference type="Gene3D" id="1.10.287.70">
    <property type="match status" value="1"/>
</dbReference>
<feature type="transmembrane region" description="Helical" evidence="13">
    <location>
        <begin position="319"/>
        <end position="340"/>
    </location>
</feature>
<feature type="transmembrane region" description="Helical" evidence="13">
    <location>
        <begin position="227"/>
        <end position="247"/>
    </location>
</feature>
<keyword evidence="7" id="KW-0630">Potassium</keyword>
<evidence type="ECO:0000259" key="14">
    <source>
        <dbReference type="Pfam" id="PF00520"/>
    </source>
</evidence>
<dbReference type="InterPro" id="IPR028325">
    <property type="entry name" value="VG_K_chnl"/>
</dbReference>
<feature type="transmembrane region" description="Helical" evidence="13">
    <location>
        <begin position="186"/>
        <end position="207"/>
    </location>
</feature>
<keyword evidence="10 13" id="KW-0472">Membrane</keyword>
<protein>
    <submittedName>
        <fullName evidence="15">Potassium voltage-gated channel subfamily C member 4</fullName>
    </submittedName>
</protein>
<evidence type="ECO:0000256" key="10">
    <source>
        <dbReference type="ARBA" id="ARBA00023136"/>
    </source>
</evidence>
<dbReference type="PANTHER" id="PTHR11537">
    <property type="entry name" value="VOLTAGE-GATED POTASSIUM CHANNEL"/>
    <property type="match status" value="1"/>
</dbReference>
<evidence type="ECO:0000256" key="6">
    <source>
        <dbReference type="ARBA" id="ARBA00022882"/>
    </source>
</evidence>
<evidence type="ECO:0000256" key="1">
    <source>
        <dbReference type="ARBA" id="ARBA00004141"/>
    </source>
</evidence>
<keyword evidence="11" id="KW-0407">Ion channel</keyword>
<evidence type="ECO:0000256" key="12">
    <source>
        <dbReference type="SAM" id="MobiDB-lite"/>
    </source>
</evidence>
<keyword evidence="5" id="KW-0631">Potassium channel</keyword>
<evidence type="ECO:0000256" key="4">
    <source>
        <dbReference type="ARBA" id="ARBA00022692"/>
    </source>
</evidence>
<keyword evidence="16" id="KW-1185">Reference proteome</keyword>
<keyword evidence="6" id="KW-0851">Voltage-gated channel</keyword>
<name>A0ABD2Q044_9PLAT</name>
<feature type="region of interest" description="Disordered" evidence="12">
    <location>
        <begin position="405"/>
        <end position="424"/>
    </location>
</feature>
<proteinExistence type="predicted"/>
<feature type="transmembrane region" description="Helical" evidence="13">
    <location>
        <begin position="156"/>
        <end position="174"/>
    </location>
</feature>
<evidence type="ECO:0000313" key="15">
    <source>
        <dbReference type="EMBL" id="KAL3311481.1"/>
    </source>
</evidence>
<dbReference type="InterPro" id="IPR005821">
    <property type="entry name" value="Ion_trans_dom"/>
</dbReference>
<evidence type="ECO:0000256" key="7">
    <source>
        <dbReference type="ARBA" id="ARBA00022958"/>
    </source>
</evidence>
<keyword evidence="8 13" id="KW-1133">Transmembrane helix</keyword>
<dbReference type="InterPro" id="IPR027359">
    <property type="entry name" value="Volt_channel_dom_sf"/>
</dbReference>
<feature type="transmembrane region" description="Helical" evidence="13">
    <location>
        <begin position="93"/>
        <end position="113"/>
    </location>
</feature>
<dbReference type="GO" id="GO:0005267">
    <property type="term" value="F:potassium channel activity"/>
    <property type="evidence" value="ECO:0007669"/>
    <property type="project" value="UniProtKB-KW"/>
</dbReference>
<keyword evidence="4 13" id="KW-0812">Transmembrane</keyword>
<comment type="caution">
    <text evidence="15">The sequence shown here is derived from an EMBL/GenBank/DDBJ whole genome shotgun (WGS) entry which is preliminary data.</text>
</comment>
<dbReference type="EMBL" id="JBJKFK010002196">
    <property type="protein sequence ID" value="KAL3311481.1"/>
    <property type="molecule type" value="Genomic_DNA"/>
</dbReference>
<feature type="transmembrane region" description="Helical" evidence="13">
    <location>
        <begin position="268"/>
        <end position="288"/>
    </location>
</feature>
<keyword evidence="3" id="KW-0633">Potassium transport</keyword>
<evidence type="ECO:0000256" key="11">
    <source>
        <dbReference type="ARBA" id="ARBA00023303"/>
    </source>
</evidence>
<gene>
    <name evidence="15" type="primary">KCNC4_2</name>
    <name evidence="15" type="ORF">Ciccas_009937</name>
</gene>
<dbReference type="Gene3D" id="1.20.120.350">
    <property type="entry name" value="Voltage-gated potassium channels. Chain C"/>
    <property type="match status" value="1"/>
</dbReference>
<evidence type="ECO:0000256" key="3">
    <source>
        <dbReference type="ARBA" id="ARBA00022538"/>
    </source>
</evidence>
<dbReference type="Proteomes" id="UP001626550">
    <property type="component" value="Unassembled WGS sequence"/>
</dbReference>
<sequence length="451" mass="51291">MVAMRWQKVRDFVWNVLNLTPELTASLLEQEETPQKKPKVNEGFSFPEFDSPEEADEVNLEEGSKADVAVSVMSEDTVSDPLYGRRKLCCNVYIGYQIILILTSVLMFILASVDAMKTRVSLPFLGHGNASTDSSKIPFHYVTEALNGYYMRPQEWITIIALITNTLMCIDLISRVCFAPAFKAFLNVYNAIDFVSICPIFVEAFFVDGLEAIINSEDYTQFLATMRFLDFLSFLRLFVVFRIFRLLRRYQPTRVLFYSVRKAFGDMAVLLLLVVFLIISFGAALYLSDKSFNNIPQGMWFALVTLSTVGYGDITPLGALGCIFTGVLIICGILLTSYVVPIVVSNFELYYNHTSQLEYLSRLYQSANQRQLERYLKYLSYRMLKRTRGIIKNVSTASNNNTITAASDSRRATRSARNSANKENHKSCITWQNCPRNPSINQILKENTDTI</sequence>
<keyword evidence="2" id="KW-0813">Transport</keyword>
<evidence type="ECO:0000313" key="16">
    <source>
        <dbReference type="Proteomes" id="UP001626550"/>
    </source>
</evidence>
<evidence type="ECO:0000256" key="9">
    <source>
        <dbReference type="ARBA" id="ARBA00023065"/>
    </source>
</evidence>